<feature type="compositionally biased region" description="Gly residues" evidence="1">
    <location>
        <begin position="710"/>
        <end position="722"/>
    </location>
</feature>
<feature type="compositionally biased region" description="Basic and acidic residues" evidence="1">
    <location>
        <begin position="745"/>
        <end position="771"/>
    </location>
</feature>
<proteinExistence type="predicted"/>
<feature type="compositionally biased region" description="Polar residues" evidence="1">
    <location>
        <begin position="772"/>
        <end position="788"/>
    </location>
</feature>
<reference evidence="2" key="1">
    <citation type="submission" date="2014-11" db="EMBL/GenBank/DDBJ databases">
        <authorList>
            <person name="Otto D Thomas"/>
            <person name="Naeem Raeece"/>
        </authorList>
    </citation>
    <scope>NUCLEOTIDE SEQUENCE</scope>
</reference>
<feature type="compositionally biased region" description="Basic and acidic residues" evidence="1">
    <location>
        <begin position="789"/>
        <end position="812"/>
    </location>
</feature>
<feature type="compositionally biased region" description="Basic residues" evidence="1">
    <location>
        <begin position="567"/>
        <end position="577"/>
    </location>
</feature>
<organism evidence="2">
    <name type="scientific">Chromera velia CCMP2878</name>
    <dbReference type="NCBI Taxonomy" id="1169474"/>
    <lineage>
        <taxon>Eukaryota</taxon>
        <taxon>Sar</taxon>
        <taxon>Alveolata</taxon>
        <taxon>Colpodellida</taxon>
        <taxon>Chromeraceae</taxon>
        <taxon>Chromera</taxon>
    </lineage>
</organism>
<feature type="compositionally biased region" description="Basic and acidic residues" evidence="1">
    <location>
        <begin position="872"/>
        <end position="882"/>
    </location>
</feature>
<feature type="compositionally biased region" description="Low complexity" evidence="1">
    <location>
        <begin position="648"/>
        <end position="658"/>
    </location>
</feature>
<feature type="compositionally biased region" description="Acidic residues" evidence="1">
    <location>
        <begin position="251"/>
        <end position="274"/>
    </location>
</feature>
<feature type="region of interest" description="Disordered" evidence="1">
    <location>
        <begin position="249"/>
        <end position="399"/>
    </location>
</feature>
<feature type="compositionally biased region" description="Basic and acidic residues" evidence="1">
    <location>
        <begin position="592"/>
        <end position="602"/>
    </location>
</feature>
<gene>
    <name evidence="2" type="ORF">Cvel_21145</name>
</gene>
<feature type="compositionally biased region" description="Low complexity" evidence="1">
    <location>
        <begin position="357"/>
        <end position="366"/>
    </location>
</feature>
<feature type="compositionally biased region" description="Basic and acidic residues" evidence="1">
    <location>
        <begin position="293"/>
        <end position="302"/>
    </location>
</feature>
<feature type="region of interest" description="Disordered" evidence="1">
    <location>
        <begin position="535"/>
        <end position="944"/>
    </location>
</feature>
<name>A0A0G4GBG9_9ALVE</name>
<dbReference type="EMBL" id="CDMZ01001060">
    <property type="protein sequence ID" value="CEM26478.1"/>
    <property type="molecule type" value="Genomic_DNA"/>
</dbReference>
<evidence type="ECO:0000313" key="2">
    <source>
        <dbReference type="EMBL" id="CEM26478.1"/>
    </source>
</evidence>
<feature type="compositionally biased region" description="Basic and acidic residues" evidence="1">
    <location>
        <begin position="535"/>
        <end position="562"/>
    </location>
</feature>
<dbReference type="AlphaFoldDB" id="A0A0G4GBG9"/>
<dbReference type="VEuPathDB" id="CryptoDB:Cvel_21145"/>
<accession>A0A0G4GBG9</accession>
<feature type="compositionally biased region" description="Basic and acidic residues" evidence="1">
    <location>
        <begin position="625"/>
        <end position="647"/>
    </location>
</feature>
<feature type="compositionally biased region" description="Low complexity" evidence="1">
    <location>
        <begin position="925"/>
        <end position="944"/>
    </location>
</feature>
<evidence type="ECO:0000256" key="1">
    <source>
        <dbReference type="SAM" id="MobiDB-lite"/>
    </source>
</evidence>
<feature type="compositionally biased region" description="Basic and acidic residues" evidence="1">
    <location>
        <begin position="319"/>
        <end position="353"/>
    </location>
</feature>
<feature type="compositionally biased region" description="Low complexity" evidence="1">
    <location>
        <begin position="377"/>
        <end position="389"/>
    </location>
</feature>
<protein>
    <submittedName>
        <fullName evidence="2">Uncharacterized protein</fullName>
    </submittedName>
</protein>
<feature type="compositionally biased region" description="Polar residues" evidence="1">
    <location>
        <begin position="579"/>
        <end position="590"/>
    </location>
</feature>
<feature type="compositionally biased region" description="Polar residues" evidence="1">
    <location>
        <begin position="838"/>
        <end position="847"/>
    </location>
</feature>
<feature type="compositionally biased region" description="Low complexity" evidence="1">
    <location>
        <begin position="884"/>
        <end position="901"/>
    </location>
</feature>
<sequence>MAEATRDRALLGNILEFFSGNCTIIEESYAAIPWEVAKKEFWTQVKQRDLASKTEAVELLQECIPPGYLWMHEGALVLDFLGYWAAAEAIFGKIAEMEARSKAAKGREKEAVEAVASKLRECSDGHIRGMRILRDDILREDCASREEWVRSSQAAEGQEEGKEREKGRLAPERLLLDVGEVLAGKMEVGVRVGLLLESLQTISYWEQVETSIAAQAGGQEDRETENDVLWVRWDLSSALHMWLKQYLFPGEGDEDGEEDEDEEEEEEEEESEGEVEGKQKAGKRGSGGGSFRTEAKKFETPRFGDFSTSTPNKIGRKAGKSDSQNREKEREHSTRSKRDGREKEREKEREANRRTRSFSSSSSSSSQAVGERREWTAPPAASPPASFSIPPKPQEASPRPVEFCVGRLVGALMRVCNVSTGGALRSLKTFEGFPSRSSAVASLSSSASGAVQTDSKGRKGELGGSLSAPFPSFSFDVFKELALSGARNTAKIESTLLRRFDVACVAFRLAKAVDHSLSFCFRAFVLNALSKRTEEATKRAVKERMRERERERAREREREPRTQAHQHSTHFSRHGSKPHSGSASPESSPIPQRERDGSRHFNEEEDGIAALARGASSLSQTTPQKSRERDKDKEKEGRRGEGRERSSRLPPLSLSLSSPLPPDHRDHSASGPSGEFSIGVLHSPQPPEPQAVSREGTRGTRPSPLRSSGTGSGEWGDDGGVVGIAPVGVRQEGKERDKSRRHREKGREKRDELGERETPDRRGGKEAELHLEQQQQIKASAARGSSSHHMTDKEGGRIKETDRDAAAGEKQLRARPPPLLSIAVPRQSNGTTAGGSGVQSTAASSQRPEGRAGGGTAQERDGGVRQGGKNSRRGDRDMEETKISGPSAGRSGAGADALKAPPAAPPRMSRQSLENAIKGFSQGLTAKKATPASSKPAAASRKPP</sequence>